<dbReference type="Gene3D" id="2.60.40.1180">
    <property type="entry name" value="Golgi alpha-mannosidase II"/>
    <property type="match status" value="2"/>
</dbReference>
<keyword evidence="10" id="KW-1185">Reference proteome</keyword>
<dbReference type="InterPro" id="IPR030458">
    <property type="entry name" value="Glyco_hydro_31_AS"/>
</dbReference>
<dbReference type="InterPro" id="IPR033403">
    <property type="entry name" value="DUF5110"/>
</dbReference>
<feature type="domain" description="Glycoside hydrolase family 31 N-terminal" evidence="6">
    <location>
        <begin position="25"/>
        <end position="207"/>
    </location>
</feature>
<gene>
    <name evidence="9" type="ORF">G5B42_09570</name>
</gene>
<evidence type="ECO:0000256" key="2">
    <source>
        <dbReference type="ARBA" id="ARBA00022801"/>
    </source>
</evidence>
<dbReference type="InterPro" id="IPR025887">
    <property type="entry name" value="Glyco_hydro_31_N_dom"/>
</dbReference>
<sequence length="788" mass="89792">MYGKITGYHVDNNKVRIDYGRISATVEAITPAIINIFLPLSGSKKPSHAIEGEKGVPVDLAVKQEADELVITTDQLAIRVGADFKVDFHTRAGQVICRDYRGKREAFVRRGKTSLIGEEGHQVVAHIGGNRVEVLKELIGDEYFYGLGETTGHLNKRGYQYQMWNTDDPSPHTESHEKLYKSIPFLLTLRKKLAYGLFFDNSYHSFFNLGKENGGYFYYGAKDGNLNYYFIYGPSVQQVLAGYTYLTGTTPLPQLWALGYHQSRHSYDSWQRVQEVATAFREKKIPCDVLYLDIEYMDGYRIFTWDRERFADFSAGVAKLQAMGFKVVTIIDPGVKKEKGYPVYDEGLKNDYYIKDKDGIPYVNRVWPGEVVYPDFSNAKVREWWGQKHRLLTEQGVAGIWNDMNEPASFDGPIPDDVTFNNDGSPATHAEMHNVYGHLMAKATYNGLKTLTGKRPFVITRACYAGTQKYSTVWTGDNCSHWEHLRMAVPMLLNLGLSGISFCGTDVGGFSFDCNGELLARWVQLGAFFPLFRNHSNMYTRDQEPWAFGAEVEEICRQYINLRYTFLPYLYDLMWEGEKTGLPLMRPLFLSYQDDEETYELNDQFMVGDCLLVAPVLQQGQRCRAVYLPAGEWVDYWSGERHRGPGYVLKKTPLSVCPIYVKAGSILPNFPVRNYVGEREIAELILDLYPGEGSYTHYQDDGETFNYRAGEYNLYRFTQRLTGDKLVLDLEKTAAGYERSYQSFLLKVRGIAATAVNADGHEVAFAKEDGGIMFRIPGTTKRVEIRME</sequence>
<dbReference type="Pfam" id="PF01055">
    <property type="entry name" value="Glyco_hydro_31_2nd"/>
    <property type="match status" value="1"/>
</dbReference>
<dbReference type="InterPro" id="IPR000322">
    <property type="entry name" value="Glyco_hydro_31_TIM"/>
</dbReference>
<dbReference type="Gene3D" id="2.60.40.1760">
    <property type="entry name" value="glycosyl hydrolase (family 31)"/>
    <property type="match status" value="1"/>
</dbReference>
<evidence type="ECO:0000259" key="8">
    <source>
        <dbReference type="Pfam" id="PF21365"/>
    </source>
</evidence>
<dbReference type="SUPFAM" id="SSF51011">
    <property type="entry name" value="Glycosyl hydrolase domain"/>
    <property type="match status" value="1"/>
</dbReference>
<evidence type="ECO:0000313" key="9">
    <source>
        <dbReference type="EMBL" id="MBA2133779.1"/>
    </source>
</evidence>
<dbReference type="PANTHER" id="PTHR22762:SF166">
    <property type="entry name" value="ALPHA-GLUCOSIDASE"/>
    <property type="match status" value="1"/>
</dbReference>
<feature type="domain" description="Glycosyl hydrolase family 31 C-terminal" evidence="8">
    <location>
        <begin position="581"/>
        <end position="667"/>
    </location>
</feature>
<organism evidence="9 10">
    <name type="scientific">Capillibacterium thermochitinicola</name>
    <dbReference type="NCBI Taxonomy" id="2699427"/>
    <lineage>
        <taxon>Bacteria</taxon>
        <taxon>Bacillati</taxon>
        <taxon>Bacillota</taxon>
        <taxon>Capillibacterium</taxon>
    </lineage>
</organism>
<accession>A0A8J6I330</accession>
<dbReference type="Pfam" id="PF13802">
    <property type="entry name" value="Gal_mutarotas_2"/>
    <property type="match status" value="1"/>
</dbReference>
<dbReference type="AlphaFoldDB" id="A0A8J6I330"/>
<dbReference type="InterPro" id="IPR013780">
    <property type="entry name" value="Glyco_hydro_b"/>
</dbReference>
<dbReference type="CDD" id="cd06604">
    <property type="entry name" value="GH31_glucosidase_II_MalA"/>
    <property type="match status" value="1"/>
</dbReference>
<dbReference type="InterPro" id="IPR017853">
    <property type="entry name" value="GH"/>
</dbReference>
<dbReference type="Pfam" id="PF21365">
    <property type="entry name" value="Glyco_hydro_31_3rd"/>
    <property type="match status" value="1"/>
</dbReference>
<dbReference type="GO" id="GO:0005975">
    <property type="term" value="P:carbohydrate metabolic process"/>
    <property type="evidence" value="ECO:0007669"/>
    <property type="project" value="InterPro"/>
</dbReference>
<dbReference type="Proteomes" id="UP000657177">
    <property type="component" value="Unassembled WGS sequence"/>
</dbReference>
<dbReference type="InterPro" id="IPR048395">
    <property type="entry name" value="Glyco_hydro_31_C"/>
</dbReference>
<feature type="domain" description="Glycoside hydrolase family 31 TIM barrel" evidence="5">
    <location>
        <begin position="250"/>
        <end position="573"/>
    </location>
</feature>
<evidence type="ECO:0000256" key="3">
    <source>
        <dbReference type="ARBA" id="ARBA00023295"/>
    </source>
</evidence>
<name>A0A8J6I330_9FIRM</name>
<evidence type="ECO:0000259" key="6">
    <source>
        <dbReference type="Pfam" id="PF13802"/>
    </source>
</evidence>
<dbReference type="SUPFAM" id="SSF51445">
    <property type="entry name" value="(Trans)glycosidases"/>
    <property type="match status" value="1"/>
</dbReference>
<dbReference type="Pfam" id="PF17137">
    <property type="entry name" value="DUF5110"/>
    <property type="match status" value="1"/>
</dbReference>
<comment type="similarity">
    <text evidence="1 4">Belongs to the glycosyl hydrolase 31 family.</text>
</comment>
<dbReference type="CDD" id="cd14752">
    <property type="entry name" value="GH31_N"/>
    <property type="match status" value="1"/>
</dbReference>
<dbReference type="GO" id="GO:0004553">
    <property type="term" value="F:hydrolase activity, hydrolyzing O-glycosyl compounds"/>
    <property type="evidence" value="ECO:0007669"/>
    <property type="project" value="InterPro"/>
</dbReference>
<dbReference type="Gene3D" id="3.20.20.80">
    <property type="entry name" value="Glycosidases"/>
    <property type="match status" value="2"/>
</dbReference>
<evidence type="ECO:0000259" key="7">
    <source>
        <dbReference type="Pfam" id="PF17137"/>
    </source>
</evidence>
<comment type="caution">
    <text evidence="9">The sequence shown here is derived from an EMBL/GenBank/DDBJ whole genome shotgun (WGS) entry which is preliminary data.</text>
</comment>
<protein>
    <submittedName>
        <fullName evidence="9">Glycoside hydrolase family 31 protein</fullName>
    </submittedName>
</protein>
<keyword evidence="3 4" id="KW-0326">Glycosidase</keyword>
<evidence type="ECO:0000256" key="4">
    <source>
        <dbReference type="RuleBase" id="RU361185"/>
    </source>
</evidence>
<evidence type="ECO:0000313" key="10">
    <source>
        <dbReference type="Proteomes" id="UP000657177"/>
    </source>
</evidence>
<keyword evidence="2 4" id="KW-0378">Hydrolase</keyword>
<dbReference type="InterPro" id="IPR011013">
    <property type="entry name" value="Gal_mutarotase_sf_dom"/>
</dbReference>
<feature type="domain" description="DUF5110" evidence="7">
    <location>
        <begin position="683"/>
        <end position="750"/>
    </location>
</feature>
<dbReference type="SUPFAM" id="SSF74650">
    <property type="entry name" value="Galactose mutarotase-like"/>
    <property type="match status" value="1"/>
</dbReference>
<evidence type="ECO:0000259" key="5">
    <source>
        <dbReference type="Pfam" id="PF01055"/>
    </source>
</evidence>
<dbReference type="PANTHER" id="PTHR22762">
    <property type="entry name" value="ALPHA-GLUCOSIDASE"/>
    <property type="match status" value="1"/>
</dbReference>
<dbReference type="GO" id="GO:0030246">
    <property type="term" value="F:carbohydrate binding"/>
    <property type="evidence" value="ECO:0007669"/>
    <property type="project" value="InterPro"/>
</dbReference>
<dbReference type="EMBL" id="JAAKDE010000020">
    <property type="protein sequence ID" value="MBA2133779.1"/>
    <property type="molecule type" value="Genomic_DNA"/>
</dbReference>
<evidence type="ECO:0000256" key="1">
    <source>
        <dbReference type="ARBA" id="ARBA00007806"/>
    </source>
</evidence>
<dbReference type="PROSITE" id="PS00129">
    <property type="entry name" value="GLYCOSYL_HYDROL_F31_1"/>
    <property type="match status" value="1"/>
</dbReference>
<dbReference type="RefSeq" id="WP_181340249.1">
    <property type="nucleotide sequence ID" value="NZ_JAAKDE010000020.1"/>
</dbReference>
<proteinExistence type="inferred from homology"/>
<reference evidence="9" key="1">
    <citation type="submission" date="2020-06" db="EMBL/GenBank/DDBJ databases">
        <title>Novel chitinolytic bacterium.</title>
        <authorList>
            <person name="Ungkulpasvich U."/>
            <person name="Kosugi A."/>
            <person name="Uke A."/>
        </authorList>
    </citation>
    <scope>NUCLEOTIDE SEQUENCE</scope>
    <source>
        <strain evidence="9">UUS1-1</strain>
    </source>
</reference>